<feature type="compositionally biased region" description="Polar residues" evidence="1">
    <location>
        <begin position="514"/>
        <end position="525"/>
    </location>
</feature>
<sequence length="877" mass="99629">MHVGSQAKLDVCHCITQCAYVDMAGGKEEAVNVAALSGNSTGKALLPKAKIAKKSLHKSVTKISKLGETSEVQGRKKKKNASEADKERSNNVNRNEKKPNLSEIKQRSIMLEKQNDKSNNVRKTKEKLPSLQKKQQNQKNHKKRSGLEKQQRQMKIEKRAELERNFSREKKKEELGGLIFMCNAKTKADCYRYGVMGVPLSKKDLVLGVKPGLKVFLYDFDLRLMYGIYKTSSSGGMKLEPTAFNGAFPVQVRFTVYQDCYPLPESSFSKAIKENYDERNKFDTELSLNQVRKLMELFQPVEVVSKSPVVGGARESWHRAHNTPYARDHYKYDDRRLPYRDVPSIKKEEFRRDTFLSEKEYRTYGLRGERPNLAPPESRVSPALEPYRRVNASEHLRQPSPVYVLHREDYQHLPYREVPPTEREEFRRDSFLSEKEYRIYGLRREIPNLTPPRSDITPALEPDRRFHVSERHRQPAVIYRERTPPPVEPIRHDPLFLTEREYQTYGIRARRESQQSSPVTATATASNSYSKHPYSSSHYGASSVEPYPPLTRRDEIRSGYTHGGSREAYPIDSNLMLRRETYPTETEHLSRRGGFLMESGALKRREDQDVERLYSTHASSALSEYNRGRNYEVGRHEPALAPVSSRYSFAVHRTGQLSVPQTILLQFPGLIIGPVELGLLVRQLLTRLKSFRIAQNRWASSSEIPEIRVEKWGLVSRIYKEDNKQQDWGPGILVKGGSFREMGSCLSDVRGGQLAVGGAGGGGAHDMVSVGGGGGGAAAHNDAVDFFLRRKGLESLFAQIELSLSASKLRDRDVISKSDPMTVVYAKKIDGTLQELARTEVIMNNLDPSWIKKMLKLEDQDFLGEAGCVLSEGPVFL</sequence>
<dbReference type="Proteomes" id="UP001188597">
    <property type="component" value="Unassembled WGS sequence"/>
</dbReference>
<feature type="compositionally biased region" description="Low complexity" evidence="1">
    <location>
        <begin position="526"/>
        <end position="539"/>
    </location>
</feature>
<feature type="region of interest" description="Disordered" evidence="1">
    <location>
        <begin position="509"/>
        <end position="553"/>
    </location>
</feature>
<evidence type="ECO:0000313" key="4">
    <source>
        <dbReference type="Proteomes" id="UP001188597"/>
    </source>
</evidence>
<dbReference type="InterPro" id="IPR013989">
    <property type="entry name" value="Dev_and_cell_death_domain"/>
</dbReference>
<dbReference type="PROSITE" id="PS51222">
    <property type="entry name" value="DCD"/>
    <property type="match status" value="1"/>
</dbReference>
<accession>A0AA88WD66</accession>
<dbReference type="EMBL" id="JAVXUP010000645">
    <property type="protein sequence ID" value="KAK3023618.1"/>
    <property type="molecule type" value="Genomic_DNA"/>
</dbReference>
<feature type="region of interest" description="Disordered" evidence="1">
    <location>
        <begin position="67"/>
        <end position="155"/>
    </location>
</feature>
<feature type="compositionally biased region" description="Basic and acidic residues" evidence="1">
    <location>
        <begin position="145"/>
        <end position="155"/>
    </location>
</feature>
<feature type="compositionally biased region" description="Basic and acidic residues" evidence="1">
    <location>
        <begin position="80"/>
        <end position="106"/>
    </location>
</feature>
<dbReference type="Gene3D" id="2.60.40.150">
    <property type="entry name" value="C2 domain"/>
    <property type="match status" value="1"/>
</dbReference>
<dbReference type="SUPFAM" id="SSF49562">
    <property type="entry name" value="C2 domain (Calcium/lipid-binding domain, CaLB)"/>
    <property type="match status" value="1"/>
</dbReference>
<reference evidence="3" key="1">
    <citation type="submission" date="2022-12" db="EMBL/GenBank/DDBJ databases">
        <title>Draft genome assemblies for two species of Escallonia (Escalloniales).</title>
        <authorList>
            <person name="Chanderbali A."/>
            <person name="Dervinis C."/>
            <person name="Anghel I."/>
            <person name="Soltis D."/>
            <person name="Soltis P."/>
            <person name="Zapata F."/>
        </authorList>
    </citation>
    <scope>NUCLEOTIDE SEQUENCE</scope>
    <source>
        <strain evidence="3">UCBG64.0493</strain>
        <tissue evidence="3">Leaf</tissue>
    </source>
</reference>
<dbReference type="PANTHER" id="PTHR46444">
    <property type="entry name" value="DCD (DEVELOPMENT AND CELL DEATH) DOMAIN PROTEIN-RELATED"/>
    <property type="match status" value="1"/>
</dbReference>
<evidence type="ECO:0000256" key="1">
    <source>
        <dbReference type="SAM" id="MobiDB-lite"/>
    </source>
</evidence>
<comment type="caution">
    <text evidence="3">The sequence shown here is derived from an EMBL/GenBank/DDBJ whole genome shotgun (WGS) entry which is preliminary data.</text>
</comment>
<dbReference type="AlphaFoldDB" id="A0AA88WD66"/>
<dbReference type="Pfam" id="PF10539">
    <property type="entry name" value="Dev_Cell_Death"/>
    <property type="match status" value="1"/>
</dbReference>
<protein>
    <recommendedName>
        <fullName evidence="2">DCD domain-containing protein</fullName>
    </recommendedName>
</protein>
<organism evidence="3 4">
    <name type="scientific">Escallonia herrerae</name>
    <dbReference type="NCBI Taxonomy" id="1293975"/>
    <lineage>
        <taxon>Eukaryota</taxon>
        <taxon>Viridiplantae</taxon>
        <taxon>Streptophyta</taxon>
        <taxon>Embryophyta</taxon>
        <taxon>Tracheophyta</taxon>
        <taxon>Spermatophyta</taxon>
        <taxon>Magnoliopsida</taxon>
        <taxon>eudicotyledons</taxon>
        <taxon>Gunneridae</taxon>
        <taxon>Pentapetalae</taxon>
        <taxon>asterids</taxon>
        <taxon>campanulids</taxon>
        <taxon>Escalloniales</taxon>
        <taxon>Escalloniaceae</taxon>
        <taxon>Escallonia</taxon>
    </lineage>
</organism>
<name>A0AA88WD66_9ASTE</name>
<dbReference type="SMART" id="SM00767">
    <property type="entry name" value="DCD"/>
    <property type="match status" value="1"/>
</dbReference>
<keyword evidence="4" id="KW-1185">Reference proteome</keyword>
<proteinExistence type="predicted"/>
<dbReference type="PANTHER" id="PTHR46444:SF3">
    <property type="entry name" value="DCD (DEVELOPMENT AND CELL DEATH) DOMAIN PROTEIN"/>
    <property type="match status" value="1"/>
</dbReference>
<evidence type="ECO:0000313" key="3">
    <source>
        <dbReference type="EMBL" id="KAK3023618.1"/>
    </source>
</evidence>
<feature type="domain" description="DCD" evidence="2">
    <location>
        <begin position="173"/>
        <end position="300"/>
    </location>
</feature>
<gene>
    <name evidence="3" type="ORF">RJ639_043886</name>
</gene>
<evidence type="ECO:0000259" key="2">
    <source>
        <dbReference type="PROSITE" id="PS51222"/>
    </source>
</evidence>
<dbReference type="InterPro" id="IPR035892">
    <property type="entry name" value="C2_domain_sf"/>
</dbReference>